<evidence type="ECO:0000256" key="2">
    <source>
        <dbReference type="ARBA" id="ARBA00022840"/>
    </source>
</evidence>
<dbReference type="AlphaFoldDB" id="A0A5K3G5N8"/>
<sequence length="79" mass="9646">MQEVFRAMSTLGYEWKVITPFNIRVRKWNPVLQHHFKIMLQLYQSDLKIYLAILDSHTFRTAASRNFLRTNFLRHYCKL</sequence>
<accession>A0A5K3G5N8</accession>
<dbReference type="Gene3D" id="3.30.310.80">
    <property type="entry name" value="Kinase associated domain 1, KA1"/>
    <property type="match status" value="1"/>
</dbReference>
<dbReference type="GO" id="GO:0005524">
    <property type="term" value="F:ATP binding"/>
    <property type="evidence" value="ECO:0007669"/>
    <property type="project" value="UniProtKB-KW"/>
</dbReference>
<name>A0A5K3G5N8_MESCO</name>
<evidence type="ECO:0000313" key="3">
    <source>
        <dbReference type="WBParaSite" id="MCU_014785-RA"/>
    </source>
</evidence>
<reference evidence="3" key="1">
    <citation type="submission" date="2019-11" db="UniProtKB">
        <authorList>
            <consortium name="WormBaseParasite"/>
        </authorList>
    </citation>
    <scope>IDENTIFICATION</scope>
</reference>
<keyword evidence="2" id="KW-0067">ATP-binding</keyword>
<dbReference type="WBParaSite" id="MCU_014785-RA">
    <property type="protein sequence ID" value="MCU_014785-RA"/>
    <property type="gene ID" value="MCU_014785"/>
</dbReference>
<protein>
    <submittedName>
        <fullName evidence="3">Transposase</fullName>
    </submittedName>
</protein>
<proteinExistence type="predicted"/>
<organism evidence="3">
    <name type="scientific">Mesocestoides corti</name>
    <name type="common">Flatworm</name>
    <dbReference type="NCBI Taxonomy" id="53468"/>
    <lineage>
        <taxon>Eukaryota</taxon>
        <taxon>Metazoa</taxon>
        <taxon>Spiralia</taxon>
        <taxon>Lophotrochozoa</taxon>
        <taxon>Platyhelminthes</taxon>
        <taxon>Cestoda</taxon>
        <taxon>Eucestoda</taxon>
        <taxon>Cyclophyllidea</taxon>
        <taxon>Mesocestoididae</taxon>
        <taxon>Mesocestoides</taxon>
    </lineage>
</organism>
<dbReference type="InterPro" id="IPR028375">
    <property type="entry name" value="KA1/Ssp2_C"/>
</dbReference>
<dbReference type="SUPFAM" id="SSF103243">
    <property type="entry name" value="KA1-like"/>
    <property type="match status" value="1"/>
</dbReference>
<evidence type="ECO:0000256" key="1">
    <source>
        <dbReference type="ARBA" id="ARBA00022741"/>
    </source>
</evidence>
<keyword evidence="1" id="KW-0547">Nucleotide-binding</keyword>